<feature type="transmembrane region" description="Helical" evidence="1">
    <location>
        <begin position="135"/>
        <end position="155"/>
    </location>
</feature>
<feature type="transmembrane region" description="Helical" evidence="1">
    <location>
        <begin position="78"/>
        <end position="99"/>
    </location>
</feature>
<keyword evidence="1" id="KW-0812">Transmembrane</keyword>
<name>A0ABQ3MJ65_9PSEU</name>
<feature type="transmembrane region" description="Helical" evidence="1">
    <location>
        <begin position="43"/>
        <end position="66"/>
    </location>
</feature>
<keyword evidence="3" id="KW-1185">Reference proteome</keyword>
<evidence type="ECO:0000313" key="2">
    <source>
        <dbReference type="EMBL" id="GHH39421.1"/>
    </source>
</evidence>
<organism evidence="2 3">
    <name type="scientific">Lentzea cavernae</name>
    <dbReference type="NCBI Taxonomy" id="2020703"/>
    <lineage>
        <taxon>Bacteria</taxon>
        <taxon>Bacillati</taxon>
        <taxon>Actinomycetota</taxon>
        <taxon>Actinomycetes</taxon>
        <taxon>Pseudonocardiales</taxon>
        <taxon>Pseudonocardiaceae</taxon>
        <taxon>Lentzea</taxon>
    </lineage>
</organism>
<dbReference type="RefSeq" id="WP_191298623.1">
    <property type="nucleotide sequence ID" value="NZ_BNAR01000004.1"/>
</dbReference>
<evidence type="ECO:0000313" key="3">
    <source>
        <dbReference type="Proteomes" id="UP000605568"/>
    </source>
</evidence>
<sequence>MDEMGARRRWWLQIALAGITGAVMVPIGTGAVIAGMFAGTAGFAATALLVVVLFVALMALVAQVAPEESRFGGSGGGRVFWAVLVATAGTVLWLVGWSISDEARLGLSDSAARWMPATALLFALVAGVLLRRWYLALGSVAALTVSGLVLLQALAATLPSDVDRRAEGVDLDSLLVATVPGYGVVSNQLSWQLRPLDVDPNVTPPSPFVQLHAVDDEPDCQIDPYQTRYPAGPACEVERPGLFFVQGQDSNAYAHRVDGRRLVLVAPKSFDRDALRNALLSARATEPAGSFIATVPAYTATSVSSQLTVFTPDDRTLLPGARNIEFSTRTSFDGQCTYGALECVVESPSLLRYERFEDTHTVVRPVGGKEVTVRGGLAVGRDVLRTAALAAHPPSDDELRAMLPQERPSTPDRSPMWLAREVARTLFG</sequence>
<dbReference type="EMBL" id="BNAR01000004">
    <property type="protein sequence ID" value="GHH39421.1"/>
    <property type="molecule type" value="Genomic_DNA"/>
</dbReference>
<dbReference type="Proteomes" id="UP000605568">
    <property type="component" value="Unassembled WGS sequence"/>
</dbReference>
<evidence type="ECO:0000256" key="1">
    <source>
        <dbReference type="SAM" id="Phobius"/>
    </source>
</evidence>
<protein>
    <submittedName>
        <fullName evidence="2">Uncharacterized protein</fullName>
    </submittedName>
</protein>
<accession>A0ABQ3MJ65</accession>
<keyword evidence="1" id="KW-1133">Transmembrane helix</keyword>
<feature type="transmembrane region" description="Helical" evidence="1">
    <location>
        <begin position="12"/>
        <end position="37"/>
    </location>
</feature>
<gene>
    <name evidence="2" type="ORF">GCM10017774_31030</name>
</gene>
<proteinExistence type="predicted"/>
<feature type="transmembrane region" description="Helical" evidence="1">
    <location>
        <begin position="111"/>
        <end position="130"/>
    </location>
</feature>
<comment type="caution">
    <text evidence="2">The sequence shown here is derived from an EMBL/GenBank/DDBJ whole genome shotgun (WGS) entry which is preliminary data.</text>
</comment>
<reference evidence="3" key="1">
    <citation type="journal article" date="2019" name="Int. J. Syst. Evol. Microbiol.">
        <title>The Global Catalogue of Microorganisms (GCM) 10K type strain sequencing project: providing services to taxonomists for standard genome sequencing and annotation.</title>
        <authorList>
            <consortium name="The Broad Institute Genomics Platform"/>
            <consortium name="The Broad Institute Genome Sequencing Center for Infectious Disease"/>
            <person name="Wu L."/>
            <person name="Ma J."/>
        </authorList>
    </citation>
    <scope>NUCLEOTIDE SEQUENCE [LARGE SCALE GENOMIC DNA]</scope>
    <source>
        <strain evidence="3">CGMCC 4.7367</strain>
    </source>
</reference>
<keyword evidence="1" id="KW-0472">Membrane</keyword>